<reference evidence="1" key="1">
    <citation type="submission" date="2023-11" db="EMBL/GenBank/DDBJ databases">
        <authorList>
            <person name="Poullet M."/>
        </authorList>
    </citation>
    <scope>NUCLEOTIDE SEQUENCE</scope>
    <source>
        <strain evidence="1">E1834</strain>
    </source>
</reference>
<accession>A0ACB1B5R6</accession>
<dbReference type="Proteomes" id="UP001497535">
    <property type="component" value="Unassembled WGS sequence"/>
</dbReference>
<gene>
    <name evidence="1" type="ORF">MENTE1834_LOCUS46152</name>
</gene>
<dbReference type="EMBL" id="CAVMJV010000161">
    <property type="protein sequence ID" value="CAK5117963.1"/>
    <property type="molecule type" value="Genomic_DNA"/>
</dbReference>
<evidence type="ECO:0000313" key="1">
    <source>
        <dbReference type="EMBL" id="CAK5117963.1"/>
    </source>
</evidence>
<name>A0ACB1B5R6_MELEN</name>
<comment type="caution">
    <text evidence="1">The sequence shown here is derived from an EMBL/GenBank/DDBJ whole genome shotgun (WGS) entry which is preliminary data.</text>
</comment>
<proteinExistence type="predicted"/>
<evidence type="ECO:0000313" key="2">
    <source>
        <dbReference type="Proteomes" id="UP001497535"/>
    </source>
</evidence>
<keyword evidence="2" id="KW-1185">Reference proteome</keyword>
<protein>
    <submittedName>
        <fullName evidence="1">Uncharacterized protein</fullName>
    </submittedName>
</protein>
<sequence length="198" mass="22122">MASYNFKKFYEFGRKIVCVGRNYREHALELNNPIPEKPLIFAKTVNAYVLDGGKIKAPADCLCLHHEAYDYIGGYTIALDMTARDIQDDFKKAGHPWYLAKSFDSSCPIGEFIDKKKITDPHNLEIYCSVNGQIRQKSKTDCMIFNIPTLLEYITRTITLQPGDLVLTGTPSGVSQCVSGDKLVIGISGITEASFEIQ</sequence>
<organism evidence="1 2">
    <name type="scientific">Meloidogyne enterolobii</name>
    <name type="common">Root-knot nematode worm</name>
    <name type="synonym">Meloidogyne mayaguensis</name>
    <dbReference type="NCBI Taxonomy" id="390850"/>
    <lineage>
        <taxon>Eukaryota</taxon>
        <taxon>Metazoa</taxon>
        <taxon>Ecdysozoa</taxon>
        <taxon>Nematoda</taxon>
        <taxon>Chromadorea</taxon>
        <taxon>Rhabditida</taxon>
        <taxon>Tylenchina</taxon>
        <taxon>Tylenchomorpha</taxon>
        <taxon>Tylenchoidea</taxon>
        <taxon>Meloidogynidae</taxon>
        <taxon>Meloidogyninae</taxon>
        <taxon>Meloidogyne</taxon>
    </lineage>
</organism>